<name>A0ABT4J7E0_9RHOB</name>
<dbReference type="Pfam" id="PF22780">
    <property type="entry name" value="HI0933_like_1st"/>
    <property type="match status" value="1"/>
</dbReference>
<dbReference type="InterPro" id="IPR055178">
    <property type="entry name" value="RsdA/BaiN/AoA(So)-like_dom"/>
</dbReference>
<evidence type="ECO:0000313" key="7">
    <source>
        <dbReference type="Proteomes" id="UP001149822"/>
    </source>
</evidence>
<dbReference type="InterPro" id="IPR022460">
    <property type="entry name" value="Flavoprotein_PP4765"/>
</dbReference>
<dbReference type="SUPFAM" id="SSF160996">
    <property type="entry name" value="HI0933 insert domain-like"/>
    <property type="match status" value="1"/>
</dbReference>
<dbReference type="NCBIfam" id="TIGR03862">
    <property type="entry name" value="flavo_PP4765"/>
    <property type="match status" value="1"/>
</dbReference>
<dbReference type="RefSeq" id="WP_268943122.1">
    <property type="nucleotide sequence ID" value="NZ_JAPTYD010000027.1"/>
</dbReference>
<reference evidence="6" key="1">
    <citation type="submission" date="2022-12" db="EMBL/GenBank/DDBJ databases">
        <title>Paracoccus sp. EF6 isolated from a lake water.</title>
        <authorList>
            <person name="Liu H."/>
        </authorList>
    </citation>
    <scope>NUCLEOTIDE SEQUENCE</scope>
    <source>
        <strain evidence="6">EF6</strain>
    </source>
</reference>
<keyword evidence="7" id="KW-1185">Reference proteome</keyword>
<dbReference type="InterPro" id="IPR057661">
    <property type="entry name" value="RsdA/BaiN/AoA(So)_Rossmann"/>
</dbReference>
<evidence type="ECO:0000259" key="4">
    <source>
        <dbReference type="Pfam" id="PF03486"/>
    </source>
</evidence>
<evidence type="ECO:0000259" key="5">
    <source>
        <dbReference type="Pfam" id="PF22780"/>
    </source>
</evidence>
<protein>
    <submittedName>
        <fullName evidence="6">TIGR03862 family flavoprotein</fullName>
    </submittedName>
</protein>
<dbReference type="Proteomes" id="UP001149822">
    <property type="component" value="Unassembled WGS sequence"/>
</dbReference>
<organism evidence="6 7">
    <name type="scientific">Paracoccus benzoatiresistens</name>
    <dbReference type="NCBI Taxonomy" id="2997341"/>
    <lineage>
        <taxon>Bacteria</taxon>
        <taxon>Pseudomonadati</taxon>
        <taxon>Pseudomonadota</taxon>
        <taxon>Alphaproteobacteria</taxon>
        <taxon>Rhodobacterales</taxon>
        <taxon>Paracoccaceae</taxon>
        <taxon>Paracoccus</taxon>
    </lineage>
</organism>
<dbReference type="Gene3D" id="3.50.50.60">
    <property type="entry name" value="FAD/NAD(P)-binding domain"/>
    <property type="match status" value="1"/>
</dbReference>
<keyword evidence="3" id="KW-0274">FAD</keyword>
<evidence type="ECO:0000256" key="2">
    <source>
        <dbReference type="ARBA" id="ARBA00022630"/>
    </source>
</evidence>
<evidence type="ECO:0000256" key="1">
    <source>
        <dbReference type="ARBA" id="ARBA00001974"/>
    </source>
</evidence>
<evidence type="ECO:0000313" key="6">
    <source>
        <dbReference type="EMBL" id="MCZ0963048.1"/>
    </source>
</evidence>
<dbReference type="SUPFAM" id="SSF51905">
    <property type="entry name" value="FAD/NAD(P)-binding domain"/>
    <property type="match status" value="1"/>
</dbReference>
<comment type="cofactor">
    <cofactor evidence="1">
        <name>FAD</name>
        <dbReference type="ChEBI" id="CHEBI:57692"/>
    </cofactor>
</comment>
<dbReference type="PANTHER" id="PTHR42887">
    <property type="entry name" value="OS12G0638800 PROTEIN"/>
    <property type="match status" value="1"/>
</dbReference>
<sequence>MDALVIGAGPAGLMAAEALAAPGRRVVVAEAMPTPARKFLMAGKSGLNLTKDEPPEAFARRFGSGSGALSAAQGFSDRWRTQRPAGGYLREEEPAFGPAEVMSWARGLGIELFTGSTGRVFPVGMKASPLLRAWLARLREWGVELRTRWRWIGDGFRFETPEGLRIVQPRVTVLALGGASWPRLGSDAAWVPWLQEAGVRVAPFRPANMGFRVAWSAQMARHFGAAVKGTALQAAGLASRGEWIIGRHGIEGGGIYEISAALRDGAAGLVDLAPDLDHAALATRFAKPRGKLSLGNWLRRVLDDPVKVALLLEWGRPLPDDPAGWAALAKALPLRHNGPMGIETAISSAGGVTWDSVTEGQELRAMPDVFVAGEMLDWEAPTGGYLLTACMGSGLHAGRAAAARLAASAQG</sequence>
<proteinExistence type="predicted"/>
<dbReference type="InterPro" id="IPR023166">
    <property type="entry name" value="BaiN-like_dom_sf"/>
</dbReference>
<feature type="domain" description="RsdA/BaiN/AoA(So)-like insert" evidence="5">
    <location>
        <begin position="205"/>
        <end position="347"/>
    </location>
</feature>
<feature type="domain" description="RsdA/BaiN/AoA(So)-like Rossmann fold-like" evidence="4">
    <location>
        <begin position="2"/>
        <end position="399"/>
    </location>
</feature>
<evidence type="ECO:0000256" key="3">
    <source>
        <dbReference type="ARBA" id="ARBA00022827"/>
    </source>
</evidence>
<dbReference type="Gene3D" id="2.40.30.10">
    <property type="entry name" value="Translation factors"/>
    <property type="match status" value="1"/>
</dbReference>
<accession>A0ABT4J7E0</accession>
<comment type="caution">
    <text evidence="6">The sequence shown here is derived from an EMBL/GenBank/DDBJ whole genome shotgun (WGS) entry which is preliminary data.</text>
</comment>
<dbReference type="Pfam" id="PF03486">
    <property type="entry name" value="HI0933_like"/>
    <property type="match status" value="1"/>
</dbReference>
<dbReference type="Gene3D" id="1.10.8.260">
    <property type="entry name" value="HI0933 insert domain-like"/>
    <property type="match status" value="1"/>
</dbReference>
<dbReference type="InterPro" id="IPR004792">
    <property type="entry name" value="BaiN-like"/>
</dbReference>
<dbReference type="PANTHER" id="PTHR42887:SF1">
    <property type="entry name" value="BLR3961 PROTEIN"/>
    <property type="match status" value="1"/>
</dbReference>
<keyword evidence="2" id="KW-0285">Flavoprotein</keyword>
<dbReference type="EMBL" id="JAPTYD010000027">
    <property type="protein sequence ID" value="MCZ0963048.1"/>
    <property type="molecule type" value="Genomic_DNA"/>
</dbReference>
<gene>
    <name evidence="6" type="ORF">OU682_15625</name>
</gene>
<dbReference type="InterPro" id="IPR036188">
    <property type="entry name" value="FAD/NAD-bd_sf"/>
</dbReference>